<dbReference type="EMBL" id="NMUH01000944">
    <property type="protein sequence ID" value="MQL87011.1"/>
    <property type="molecule type" value="Genomic_DNA"/>
</dbReference>
<accession>A0A843UU62</accession>
<feature type="compositionally biased region" description="Basic and acidic residues" evidence="1">
    <location>
        <begin position="93"/>
        <end position="102"/>
    </location>
</feature>
<protein>
    <submittedName>
        <fullName evidence="2">Uncharacterized protein</fullName>
    </submittedName>
</protein>
<proteinExistence type="predicted"/>
<organism evidence="2 3">
    <name type="scientific">Colocasia esculenta</name>
    <name type="common">Wild taro</name>
    <name type="synonym">Arum esculentum</name>
    <dbReference type="NCBI Taxonomy" id="4460"/>
    <lineage>
        <taxon>Eukaryota</taxon>
        <taxon>Viridiplantae</taxon>
        <taxon>Streptophyta</taxon>
        <taxon>Embryophyta</taxon>
        <taxon>Tracheophyta</taxon>
        <taxon>Spermatophyta</taxon>
        <taxon>Magnoliopsida</taxon>
        <taxon>Liliopsida</taxon>
        <taxon>Araceae</taxon>
        <taxon>Aroideae</taxon>
        <taxon>Colocasieae</taxon>
        <taxon>Colocasia</taxon>
    </lineage>
</organism>
<name>A0A843UU62_COLES</name>
<dbReference type="AlphaFoldDB" id="A0A843UU62"/>
<gene>
    <name evidence="2" type="ORF">Taro_019541</name>
</gene>
<dbReference type="Proteomes" id="UP000652761">
    <property type="component" value="Unassembled WGS sequence"/>
</dbReference>
<reference evidence="2" key="1">
    <citation type="submission" date="2017-07" db="EMBL/GenBank/DDBJ databases">
        <title>Taro Niue Genome Assembly and Annotation.</title>
        <authorList>
            <person name="Atibalentja N."/>
            <person name="Keating K."/>
            <person name="Fields C.J."/>
        </authorList>
    </citation>
    <scope>NUCLEOTIDE SEQUENCE</scope>
    <source>
        <strain evidence="2">Niue_2</strain>
        <tissue evidence="2">Leaf</tissue>
    </source>
</reference>
<evidence type="ECO:0000256" key="1">
    <source>
        <dbReference type="SAM" id="MobiDB-lite"/>
    </source>
</evidence>
<evidence type="ECO:0000313" key="2">
    <source>
        <dbReference type="EMBL" id="MQL87011.1"/>
    </source>
</evidence>
<comment type="caution">
    <text evidence="2">The sequence shown here is derived from an EMBL/GenBank/DDBJ whole genome shotgun (WGS) entry which is preliminary data.</text>
</comment>
<feature type="region of interest" description="Disordered" evidence="1">
    <location>
        <begin position="73"/>
        <end position="129"/>
    </location>
</feature>
<evidence type="ECO:0000313" key="3">
    <source>
        <dbReference type="Proteomes" id="UP000652761"/>
    </source>
</evidence>
<keyword evidence="3" id="KW-1185">Reference proteome</keyword>
<sequence>MDFRLCFLDRRWVPSVRFGPEVGYLRLGWIGGGCLWLDVWWTGGGLPPVRLDRRWVPPVGCLVDRRWGSKGDEHKPLWGGQEGSSPGGFSKEWGPKALRDQGGEGPKTKPKTPLQGPKRGAPTPLQLAPPLPFIEVRGVKRRNWRWGTSGWMGDRRYPTYGWGCNQSPPPLVWRGDGGTSGTPTSGWGG</sequence>